<evidence type="ECO:0000313" key="1">
    <source>
        <dbReference type="EMBL" id="UOA14534.1"/>
    </source>
</evidence>
<dbReference type="EMBL" id="CP085144">
    <property type="protein sequence ID" value="UOA14534.1"/>
    <property type="molecule type" value="Genomic_DNA"/>
</dbReference>
<keyword evidence="2" id="KW-1185">Reference proteome</keyword>
<reference evidence="2" key="1">
    <citation type="journal article" date="2022" name="Microorganisms">
        <title>Beyond the ABCs#Discovery of Three New Plasmid Types in Rhodobacterales (RepQ, RepY, RepW).</title>
        <authorList>
            <person name="Freese H.M."/>
            <person name="Ringel V."/>
            <person name="Overmann J."/>
            <person name="Petersen J."/>
        </authorList>
    </citation>
    <scope>NUCLEOTIDE SEQUENCE [LARGE SCALE GENOMIC DNA]</scope>
    <source>
        <strain evidence="2">DSM 109990</strain>
    </source>
</reference>
<name>A0ABY3ZL87_9RHOB</name>
<dbReference type="Proteomes" id="UP000831019">
    <property type="component" value="Chromosome"/>
</dbReference>
<organism evidence="1 2">
    <name type="scientific">Sulfitobacter dubius</name>
    <dbReference type="NCBI Taxonomy" id="218673"/>
    <lineage>
        <taxon>Bacteria</taxon>
        <taxon>Pseudomonadati</taxon>
        <taxon>Pseudomonadota</taxon>
        <taxon>Alphaproteobacteria</taxon>
        <taxon>Rhodobacterales</taxon>
        <taxon>Roseobacteraceae</taxon>
        <taxon>Sulfitobacter</taxon>
    </lineage>
</organism>
<accession>A0ABY3ZL87</accession>
<dbReference type="RefSeq" id="WP_243262881.1">
    <property type="nucleotide sequence ID" value="NZ_CP085144.1"/>
</dbReference>
<proteinExistence type="predicted"/>
<gene>
    <name evidence="1" type="ORF">DSM109990_01340</name>
</gene>
<evidence type="ECO:0000313" key="2">
    <source>
        <dbReference type="Proteomes" id="UP000831019"/>
    </source>
</evidence>
<protein>
    <submittedName>
        <fullName evidence="1">Uncharacterized protein</fullName>
    </submittedName>
</protein>
<sequence>MRYFLLGVVLSATPAWAYETHKECIEAQVLIYENLNSLRRSSADFGMTFRSQDHGLDKAREVDSEWKSVVDGYEQVSKLHADYCKAYPADE</sequence>